<feature type="transmembrane region" description="Helical" evidence="1">
    <location>
        <begin position="12"/>
        <end position="35"/>
    </location>
</feature>
<dbReference type="InterPro" id="IPR010699">
    <property type="entry name" value="DUF1275"/>
</dbReference>
<accession>A0A7X6BB48</accession>
<dbReference type="Pfam" id="PF06912">
    <property type="entry name" value="DUF1275"/>
    <property type="match status" value="1"/>
</dbReference>
<dbReference type="PANTHER" id="PTHR37314">
    <property type="entry name" value="SLR0142 PROTEIN"/>
    <property type="match status" value="1"/>
</dbReference>
<dbReference type="EMBL" id="JAATIT010000006">
    <property type="protein sequence ID" value="NJB91487.1"/>
    <property type="molecule type" value="Genomic_DNA"/>
</dbReference>
<evidence type="ECO:0000256" key="1">
    <source>
        <dbReference type="SAM" id="Phobius"/>
    </source>
</evidence>
<feature type="transmembrane region" description="Helical" evidence="1">
    <location>
        <begin position="55"/>
        <end position="78"/>
    </location>
</feature>
<keyword evidence="1" id="KW-0812">Transmembrane</keyword>
<gene>
    <name evidence="2" type="ORF">GGR90_003698</name>
</gene>
<comment type="caution">
    <text evidence="2">The sequence shown here is derived from an EMBL/GenBank/DDBJ whole genome shotgun (WGS) entry which is preliminary data.</text>
</comment>
<dbReference type="AlphaFoldDB" id="A0A7X6BB48"/>
<feature type="transmembrane region" description="Helical" evidence="1">
    <location>
        <begin position="189"/>
        <end position="207"/>
    </location>
</feature>
<organism evidence="2 3">
    <name type="scientific">Sphingopyxis italica</name>
    <dbReference type="NCBI Taxonomy" id="1129133"/>
    <lineage>
        <taxon>Bacteria</taxon>
        <taxon>Pseudomonadati</taxon>
        <taxon>Pseudomonadota</taxon>
        <taxon>Alphaproteobacteria</taxon>
        <taxon>Sphingomonadales</taxon>
        <taxon>Sphingomonadaceae</taxon>
        <taxon>Sphingopyxis</taxon>
    </lineage>
</organism>
<keyword evidence="1" id="KW-1133">Transmembrane helix</keyword>
<keyword evidence="3" id="KW-1185">Reference proteome</keyword>
<dbReference type="PANTHER" id="PTHR37314:SF4">
    <property type="entry name" value="UPF0700 TRANSMEMBRANE PROTEIN YOAK"/>
    <property type="match status" value="1"/>
</dbReference>
<dbReference type="RefSeq" id="WP_167922841.1">
    <property type="nucleotide sequence ID" value="NZ_JAATIT010000006.1"/>
</dbReference>
<evidence type="ECO:0000313" key="3">
    <source>
        <dbReference type="Proteomes" id="UP000535078"/>
    </source>
</evidence>
<protein>
    <submittedName>
        <fullName evidence="2">Uncharacterized membrane protein YoaK (UPF0700 family)</fullName>
    </submittedName>
</protein>
<dbReference type="Proteomes" id="UP000535078">
    <property type="component" value="Unassembled WGS sequence"/>
</dbReference>
<sequence length="219" mass="22551">MIRFDRSQQTLAAGVSALAGFIDAIGFVESGGFFVSFMTGNSTRLAVGAAEWTEAGLIAGAIIALFLAGVVAGSLIAARAADRRSGVILLSVTMLLAIAGTLRLLDLVWLSVACLAPAMGMVNAAIEGRGGAVVGVTYMTGTLVHMGQKIANALRGNGDARWLPHLALWTMLVVGAIAGARAVIWSPPLAYGLAVLFSAGLAARAPWTRRGAGRRPPPR</sequence>
<keyword evidence="1" id="KW-0472">Membrane</keyword>
<proteinExistence type="predicted"/>
<evidence type="ECO:0000313" key="2">
    <source>
        <dbReference type="EMBL" id="NJB91487.1"/>
    </source>
</evidence>
<reference evidence="2 3" key="1">
    <citation type="submission" date="2020-03" db="EMBL/GenBank/DDBJ databases">
        <title>Genomic Encyclopedia of Type Strains, Phase IV (KMG-IV): sequencing the most valuable type-strain genomes for metagenomic binning, comparative biology and taxonomic classification.</title>
        <authorList>
            <person name="Goeker M."/>
        </authorList>
    </citation>
    <scope>NUCLEOTIDE SEQUENCE [LARGE SCALE GENOMIC DNA]</scope>
    <source>
        <strain evidence="2 3">DSM 25229</strain>
    </source>
</reference>
<feature type="transmembrane region" description="Helical" evidence="1">
    <location>
        <begin position="85"/>
        <end position="102"/>
    </location>
</feature>
<name>A0A7X6BB48_9SPHN</name>
<feature type="transmembrane region" description="Helical" evidence="1">
    <location>
        <begin position="162"/>
        <end position="183"/>
    </location>
</feature>